<sequence>MRFKHQIWDFYMSCRDSQHLIDYRKEIGRPIEENTVWFGPHELDIPSFTRIYNTVTWLTLFNYPYMNHDSRETPTKPTNEDILEVLNIIHVLGTNLKGYSKRFPKGEHRTSLFRMADKKIKCVAYYRDLVENDFYRDKEISKGEIQ</sequence>
<dbReference type="EMBL" id="JBIACK010000004">
    <property type="protein sequence ID" value="MFE8701209.1"/>
    <property type="molecule type" value="Genomic_DNA"/>
</dbReference>
<protein>
    <submittedName>
        <fullName evidence="1">Uncharacterized protein</fullName>
    </submittedName>
</protein>
<organism evidence="1 2">
    <name type="scientific">Cytobacillus spartinae</name>
    <dbReference type="NCBI Taxonomy" id="3299023"/>
    <lineage>
        <taxon>Bacteria</taxon>
        <taxon>Bacillati</taxon>
        <taxon>Bacillota</taxon>
        <taxon>Bacilli</taxon>
        <taxon>Bacillales</taxon>
        <taxon>Bacillaceae</taxon>
        <taxon>Cytobacillus</taxon>
    </lineage>
</organism>
<gene>
    <name evidence="1" type="ORF">ACFYKX_11440</name>
</gene>
<comment type="caution">
    <text evidence="1">The sequence shown here is derived from an EMBL/GenBank/DDBJ whole genome shotgun (WGS) entry which is preliminary data.</text>
</comment>
<accession>A0ABW6KAL5</accession>
<reference evidence="1 2" key="1">
    <citation type="submission" date="2024-08" db="EMBL/GenBank/DDBJ databases">
        <title>Two novel Cytobacillus novel species.</title>
        <authorList>
            <person name="Liu G."/>
        </authorList>
    </citation>
    <scope>NUCLEOTIDE SEQUENCE [LARGE SCALE GENOMIC DNA]</scope>
    <source>
        <strain evidence="1 2">FJAT-54145</strain>
    </source>
</reference>
<evidence type="ECO:0000313" key="1">
    <source>
        <dbReference type="EMBL" id="MFE8701209.1"/>
    </source>
</evidence>
<dbReference type="Proteomes" id="UP001601059">
    <property type="component" value="Unassembled WGS sequence"/>
</dbReference>
<dbReference type="RefSeq" id="WP_389361121.1">
    <property type="nucleotide sequence ID" value="NZ_JBIACK010000004.1"/>
</dbReference>
<evidence type="ECO:0000313" key="2">
    <source>
        <dbReference type="Proteomes" id="UP001601059"/>
    </source>
</evidence>
<proteinExistence type="predicted"/>
<keyword evidence="2" id="KW-1185">Reference proteome</keyword>
<name>A0ABW6KAL5_9BACI</name>